<dbReference type="SMART" id="SM01101">
    <property type="entry name" value="CRISPR_assoc"/>
    <property type="match status" value="1"/>
</dbReference>
<dbReference type="SUPFAM" id="SSF117987">
    <property type="entry name" value="CRISPR-associated protein"/>
    <property type="match status" value="2"/>
</dbReference>
<dbReference type="AlphaFoldDB" id="A0A1I4UET9"/>
<sequence length="220" mass="25322">MSHYFSLVRLLGSPRHDAWLRDLSRHGEAYRDHALIWRLFPGDGAARDFVFRRLEDEKSFYVVSARPPQADAGLFHIQSKAYSPELAEGDWVRFDLRANPTVSVRRENGRSQRHDVLMHAKQLASTEKSALPERLEAAGREWLQDRVERWGLDLRADSLMQNGYRQQRLKRKGKHIAFSTFDYQGIAQVTDPEQLRRALLDGVGHSKGFGCGLLLVKRVD</sequence>
<proteinExistence type="predicted"/>
<dbReference type="NCBIfam" id="TIGR01907">
    <property type="entry name" value="casE_Cse3"/>
    <property type="match status" value="1"/>
</dbReference>
<protein>
    <submittedName>
        <fullName evidence="1">CRISPR system Cascade subunit CasE</fullName>
    </submittedName>
</protein>
<gene>
    <name evidence="1" type="ORF">SAMN05216217_12118</name>
</gene>
<dbReference type="Pfam" id="PF08798">
    <property type="entry name" value="CRISPR_assoc"/>
    <property type="match status" value="1"/>
</dbReference>
<dbReference type="Proteomes" id="UP000243629">
    <property type="component" value="Unassembled WGS sequence"/>
</dbReference>
<evidence type="ECO:0000313" key="1">
    <source>
        <dbReference type="EMBL" id="SFM87492.1"/>
    </source>
</evidence>
<evidence type="ECO:0000313" key="2">
    <source>
        <dbReference type="Proteomes" id="UP000243629"/>
    </source>
</evidence>
<dbReference type="Gene3D" id="3.30.70.1200">
    <property type="entry name" value="Crispr-associated protein, domain 1"/>
    <property type="match status" value="1"/>
</dbReference>
<dbReference type="EMBL" id="FOUI01000021">
    <property type="protein sequence ID" value="SFM87492.1"/>
    <property type="molecule type" value="Genomic_DNA"/>
</dbReference>
<dbReference type="CDD" id="cd09727">
    <property type="entry name" value="Cas6_I-E"/>
    <property type="match status" value="1"/>
</dbReference>
<dbReference type="STRING" id="1720063.SAMN05216217_12118"/>
<organism evidence="1 2">
    <name type="scientific">Halopseudomonas yangmingensis</name>
    <dbReference type="NCBI Taxonomy" id="1720063"/>
    <lineage>
        <taxon>Bacteria</taxon>
        <taxon>Pseudomonadati</taxon>
        <taxon>Pseudomonadota</taxon>
        <taxon>Gammaproteobacteria</taxon>
        <taxon>Pseudomonadales</taxon>
        <taxon>Pseudomonadaceae</taxon>
        <taxon>Halopseudomonas</taxon>
    </lineage>
</organism>
<dbReference type="Gene3D" id="3.30.70.1210">
    <property type="entry name" value="Crispr-associated protein, domain 2"/>
    <property type="match status" value="1"/>
</dbReference>
<keyword evidence="2" id="KW-1185">Reference proteome</keyword>
<name>A0A1I4UET9_9GAMM</name>
<dbReference type="OrthoDB" id="9795689at2"/>
<dbReference type="InterPro" id="IPR010179">
    <property type="entry name" value="CRISPR-assoc_prot_Cse3"/>
</dbReference>
<dbReference type="RefSeq" id="WP_093478793.1">
    <property type="nucleotide sequence ID" value="NZ_FOUI01000021.1"/>
</dbReference>
<accession>A0A1I4UET9</accession>
<reference evidence="2" key="1">
    <citation type="submission" date="2016-10" db="EMBL/GenBank/DDBJ databases">
        <authorList>
            <person name="Varghese N."/>
            <person name="Submissions S."/>
        </authorList>
    </citation>
    <scope>NUCLEOTIDE SEQUENCE [LARGE SCALE GENOMIC DNA]</scope>
    <source>
        <strain evidence="2">DSM 24213</strain>
    </source>
</reference>